<keyword evidence="4" id="KW-1185">Reference proteome</keyword>
<dbReference type="Proteomes" id="UP000003160">
    <property type="component" value="Unassembled WGS sequence"/>
</dbReference>
<gene>
    <name evidence="3" type="ORF">HMPREF0645_1606</name>
</gene>
<dbReference type="EMBL" id="ACKS01000069">
    <property type="protein sequence ID" value="EFA43973.1"/>
    <property type="molecule type" value="Genomic_DNA"/>
</dbReference>
<feature type="region of interest" description="Disordered" evidence="1">
    <location>
        <begin position="198"/>
        <end position="226"/>
    </location>
</feature>
<keyword evidence="2" id="KW-0732">Signal</keyword>
<evidence type="ECO:0000313" key="3">
    <source>
        <dbReference type="EMBL" id="EFA43973.1"/>
    </source>
</evidence>
<accession>D1PXC1</accession>
<name>D1PXC1_9BACT</name>
<evidence type="ECO:0000256" key="1">
    <source>
        <dbReference type="SAM" id="MobiDB-lite"/>
    </source>
</evidence>
<dbReference type="AlphaFoldDB" id="D1PXC1"/>
<sequence length="226" mass="26166">MGLVSLLILLLASLHATAQEPEKPLKKFVVADIETRVPIRDVIVITETGYQDTTNYRGICYIPQNFDTLTVYKANYLTEKLLLKEVKDSTFLIPNHKRIGEVTVWGKDRNKQLQDNVDGWFGKNGQLPDPGKPAATIGLDFAKMLDKRYRKDQKQLRKTRQLFNQMEKYDDDPIVNAYKKEMEKRRLAAEQAKKIEEQKAKLKQDGQQTIEEKKRLTGKTKNKIEE</sequence>
<feature type="compositionally biased region" description="Basic residues" evidence="1">
    <location>
        <begin position="216"/>
        <end position="226"/>
    </location>
</feature>
<feature type="signal peptide" evidence="2">
    <location>
        <begin position="1"/>
        <end position="18"/>
    </location>
</feature>
<dbReference type="eggNOG" id="ENOG502ZMZT">
    <property type="taxonomic scope" value="Bacteria"/>
</dbReference>
<reference evidence="3 4" key="1">
    <citation type="submission" date="2009-10" db="EMBL/GenBank/DDBJ databases">
        <authorList>
            <person name="Qin X."/>
            <person name="Bachman B."/>
            <person name="Battles P."/>
            <person name="Bell A."/>
            <person name="Bess C."/>
            <person name="Bickham C."/>
            <person name="Chaboub L."/>
            <person name="Chen D."/>
            <person name="Coyle M."/>
            <person name="Deiros D.R."/>
            <person name="Dinh H."/>
            <person name="Forbes L."/>
            <person name="Fowler G."/>
            <person name="Francisco L."/>
            <person name="Fu Q."/>
            <person name="Gubbala S."/>
            <person name="Hale W."/>
            <person name="Han Y."/>
            <person name="Hemphill L."/>
            <person name="Highlander S.K."/>
            <person name="Hirani K."/>
            <person name="Hogues M."/>
            <person name="Jackson L."/>
            <person name="Jakkamsetti A."/>
            <person name="Javaid M."/>
            <person name="Jiang H."/>
            <person name="Korchina V."/>
            <person name="Kovar C."/>
            <person name="Lara F."/>
            <person name="Lee S."/>
            <person name="Mata R."/>
            <person name="Mathew T."/>
            <person name="Moen C."/>
            <person name="Morales K."/>
            <person name="Munidasa M."/>
            <person name="Nazareth L."/>
            <person name="Ngo R."/>
            <person name="Nguyen L."/>
            <person name="Okwuonu G."/>
            <person name="Ongeri F."/>
            <person name="Patil S."/>
            <person name="Petrosino J."/>
            <person name="Pham C."/>
            <person name="Pham P."/>
            <person name="Pu L.-L."/>
            <person name="Puazo M."/>
            <person name="Raj R."/>
            <person name="Reid J."/>
            <person name="Rouhana J."/>
            <person name="Saada N."/>
            <person name="Shang Y."/>
            <person name="Simmons D."/>
            <person name="Thornton R."/>
            <person name="Warren J."/>
            <person name="Weissenberger G."/>
            <person name="Zhang J."/>
            <person name="Zhang L."/>
            <person name="Zhou C."/>
            <person name="Zhu D."/>
            <person name="Muzny D."/>
            <person name="Worley K."/>
            <person name="Gibbs R."/>
        </authorList>
    </citation>
    <scope>NUCLEOTIDE SEQUENCE [LARGE SCALE GENOMIC DNA]</scope>
    <source>
        <strain evidence="3 4">DSM 17361</strain>
    </source>
</reference>
<comment type="caution">
    <text evidence="3">The sequence shown here is derived from an EMBL/GenBank/DDBJ whole genome shotgun (WGS) entry which is preliminary data.</text>
</comment>
<organism evidence="3 4">
    <name type="scientific">Hallella bergensis DSM 17361</name>
    <dbReference type="NCBI Taxonomy" id="585502"/>
    <lineage>
        <taxon>Bacteria</taxon>
        <taxon>Pseudomonadati</taxon>
        <taxon>Bacteroidota</taxon>
        <taxon>Bacteroidia</taxon>
        <taxon>Bacteroidales</taxon>
        <taxon>Prevotellaceae</taxon>
        <taxon>Hallella</taxon>
    </lineage>
</organism>
<dbReference type="OrthoDB" id="1068513at2"/>
<feature type="chain" id="PRO_5003026729" evidence="2">
    <location>
        <begin position="19"/>
        <end position="226"/>
    </location>
</feature>
<feature type="compositionally biased region" description="Basic and acidic residues" evidence="1">
    <location>
        <begin position="198"/>
        <end position="215"/>
    </location>
</feature>
<evidence type="ECO:0000313" key="4">
    <source>
        <dbReference type="Proteomes" id="UP000003160"/>
    </source>
</evidence>
<evidence type="ECO:0000256" key="2">
    <source>
        <dbReference type="SAM" id="SignalP"/>
    </source>
</evidence>
<dbReference type="HOGENOM" id="CLU_106696_0_0_10"/>
<dbReference type="RefSeq" id="WP_007173709.1">
    <property type="nucleotide sequence ID" value="NZ_GG704781.1"/>
</dbReference>
<proteinExistence type="predicted"/>
<protein>
    <submittedName>
        <fullName evidence="3">Uncharacterized protein</fullName>
    </submittedName>
</protein>